<dbReference type="GO" id="GO:0009228">
    <property type="term" value="P:thiamine biosynthetic process"/>
    <property type="evidence" value="ECO:0007669"/>
    <property type="project" value="InterPro"/>
</dbReference>
<feature type="domain" description="SsuA/THI5-like" evidence="1">
    <location>
        <begin position="51"/>
        <end position="259"/>
    </location>
</feature>
<dbReference type="PANTHER" id="PTHR31528">
    <property type="entry name" value="4-AMINO-5-HYDROXYMETHYL-2-METHYLPYRIMIDINE PHOSPHATE SYNTHASE THI11-RELATED"/>
    <property type="match status" value="1"/>
</dbReference>
<dbReference type="Gene3D" id="3.40.190.10">
    <property type="entry name" value="Periplasmic binding protein-like II"/>
    <property type="match status" value="2"/>
</dbReference>
<evidence type="ECO:0000313" key="2">
    <source>
        <dbReference type="EMBL" id="TWF59151.1"/>
    </source>
</evidence>
<dbReference type="Pfam" id="PF09084">
    <property type="entry name" value="NMT1"/>
    <property type="match status" value="1"/>
</dbReference>
<name>A0A561R977_9HYPH</name>
<comment type="caution">
    <text evidence="2">The sequence shown here is derived from an EMBL/GenBank/DDBJ whole genome shotgun (WGS) entry which is preliminary data.</text>
</comment>
<gene>
    <name evidence="2" type="ORF">FHW37_101957</name>
</gene>
<organism evidence="2 3">
    <name type="scientific">Neorhizobium alkalisoli</name>
    <dbReference type="NCBI Taxonomy" id="528178"/>
    <lineage>
        <taxon>Bacteria</taxon>
        <taxon>Pseudomonadati</taxon>
        <taxon>Pseudomonadota</taxon>
        <taxon>Alphaproteobacteria</taxon>
        <taxon>Hyphomicrobiales</taxon>
        <taxon>Rhizobiaceae</taxon>
        <taxon>Rhizobium/Agrobacterium group</taxon>
        <taxon>Neorhizobium</taxon>
    </lineage>
</organism>
<evidence type="ECO:0000313" key="3">
    <source>
        <dbReference type="Proteomes" id="UP000320653"/>
    </source>
</evidence>
<evidence type="ECO:0000259" key="1">
    <source>
        <dbReference type="Pfam" id="PF09084"/>
    </source>
</evidence>
<sequence length="342" mass="36225">MKSLRLSRILEALALVTVTGATLLGTSLPAQSQEKPLTFWLNYPAAGFNAGYELAVKKGFYKDVGLNVKIEPGNGSQITAQLIASGKAEIGFADAAPVMKLVSEGAKIKVLATILQGNPNQISALKGKGIASVKDLKGKSVAIPNGGSQAAMFPLVLAANNLTANDIKQVNMPKESMVAALLQGQVDAILGSIDFFAIQLKNLGAETVDFPFIDNGAPTVSTSIIASESYLEKNPEQAKAFVAASLKGWYAAIDDPKAAVAAMKELFPDASEEQAPAQLEATKYLMCVNRAKFVGKATPEQWTDTVSILGKIGMLPADKDAKSYYTYDFLPPEADLRPCPLN</sequence>
<keyword evidence="3" id="KW-1185">Reference proteome</keyword>
<dbReference type="Proteomes" id="UP000320653">
    <property type="component" value="Unassembled WGS sequence"/>
</dbReference>
<accession>A0A561R977</accession>
<dbReference type="SUPFAM" id="SSF53850">
    <property type="entry name" value="Periplasmic binding protein-like II"/>
    <property type="match status" value="1"/>
</dbReference>
<dbReference type="PANTHER" id="PTHR31528:SF15">
    <property type="entry name" value="RIBOFLAVIN-BINDING PROTEIN RIBY"/>
    <property type="match status" value="1"/>
</dbReference>
<dbReference type="InterPro" id="IPR027939">
    <property type="entry name" value="NMT1/THI5"/>
</dbReference>
<protein>
    <submittedName>
        <fullName evidence="2">NitT/TauT family transport system substrate-binding protein</fullName>
    </submittedName>
</protein>
<dbReference type="InterPro" id="IPR015168">
    <property type="entry name" value="SsuA/THI5"/>
</dbReference>
<dbReference type="RefSeq" id="WP_145633175.1">
    <property type="nucleotide sequence ID" value="NZ_VIWP01000001.1"/>
</dbReference>
<reference evidence="2 3" key="1">
    <citation type="submission" date="2019-06" db="EMBL/GenBank/DDBJ databases">
        <title>Sorghum-associated microbial communities from plants grown in Nebraska, USA.</title>
        <authorList>
            <person name="Schachtman D."/>
        </authorList>
    </citation>
    <scope>NUCLEOTIDE SEQUENCE [LARGE SCALE GENOMIC DNA]</scope>
    <source>
        <strain evidence="2 3">1225</strain>
    </source>
</reference>
<dbReference type="EMBL" id="VIWP01000001">
    <property type="protein sequence ID" value="TWF59151.1"/>
    <property type="molecule type" value="Genomic_DNA"/>
</dbReference>
<proteinExistence type="predicted"/>
<dbReference type="OrthoDB" id="9815602at2"/>
<dbReference type="AlphaFoldDB" id="A0A561R977"/>